<dbReference type="Proteomes" id="UP000887578">
    <property type="component" value="Unplaced"/>
</dbReference>
<dbReference type="InterPro" id="IPR000210">
    <property type="entry name" value="BTB/POZ_dom"/>
</dbReference>
<dbReference type="SUPFAM" id="SSF54695">
    <property type="entry name" value="POZ domain"/>
    <property type="match status" value="1"/>
</dbReference>
<feature type="domain" description="BTB" evidence="2">
    <location>
        <begin position="223"/>
        <end position="280"/>
    </location>
</feature>
<feature type="chain" id="PRO_5037963396" evidence="1">
    <location>
        <begin position="22"/>
        <end position="376"/>
    </location>
</feature>
<accession>A0A914QPW4</accession>
<dbReference type="SMART" id="SM00225">
    <property type="entry name" value="BTB"/>
    <property type="match status" value="1"/>
</dbReference>
<dbReference type="InterPro" id="IPR011333">
    <property type="entry name" value="SKP1/BTB/POZ_sf"/>
</dbReference>
<dbReference type="PANTHER" id="PTHR46672:SF1">
    <property type="entry name" value="OS08G0103600 PROTEIN"/>
    <property type="match status" value="1"/>
</dbReference>
<keyword evidence="1" id="KW-0732">Signal</keyword>
<dbReference type="AlphaFoldDB" id="A0A914QPW4"/>
<dbReference type="Gene3D" id="3.30.710.10">
    <property type="entry name" value="Potassium Channel Kv1.1, Chain A"/>
    <property type="match status" value="1"/>
</dbReference>
<proteinExistence type="predicted"/>
<sequence>MKLLLLLLSLFFQFFSQKVSAKQLVSCFPTKNGNGAKCFHLLKTDKNDKFNYADAIEICNDPTNVYGTEINAHLPGPSNEEELLTLQKLLYWQNINEPIYIQNFFNNEKLKEFYQKFLIGTAGGRKMDAMIYDWKTNRIKYTDGNAKLPVLCQTARYSTPVSAEITDNSIVEKEEYKPATFEEASPPPTCTKNFHADTHPPSNPSLTVQQSELYAILANTKYYDVILVASDGTKIPTHRSILSFYSPGFIEIFEKSTDFPVQIQMKDFDVDTIKAALDFMLFKPDSIVGREFSLLKFAVKYDIPKLMESCSFWADKLEITKSNVVEYVQIAYDYNLEELKEKCLKILAENKKDIDVDLWNELPKNILVDLIGVLHY</sequence>
<protein>
    <submittedName>
        <fullName evidence="4">BTB domain-containing protein</fullName>
    </submittedName>
</protein>
<dbReference type="PANTHER" id="PTHR46672">
    <property type="entry name" value="OS08G0495500 PROTEIN-RELATED"/>
    <property type="match status" value="1"/>
</dbReference>
<dbReference type="CDD" id="cd14733">
    <property type="entry name" value="BACK"/>
    <property type="match status" value="1"/>
</dbReference>
<evidence type="ECO:0000313" key="4">
    <source>
        <dbReference type="WBParaSite" id="PDA_v2.g543.t1"/>
    </source>
</evidence>
<keyword evidence="3" id="KW-1185">Reference proteome</keyword>
<dbReference type="InterPro" id="IPR044714">
    <property type="entry name" value="AtSIBP1-like"/>
</dbReference>
<dbReference type="WBParaSite" id="PDA_v2.g543.t1">
    <property type="protein sequence ID" value="PDA_v2.g543.t1"/>
    <property type="gene ID" value="PDA_v2.g543"/>
</dbReference>
<organism evidence="3 4">
    <name type="scientific">Panagrolaimus davidi</name>
    <dbReference type="NCBI Taxonomy" id="227884"/>
    <lineage>
        <taxon>Eukaryota</taxon>
        <taxon>Metazoa</taxon>
        <taxon>Ecdysozoa</taxon>
        <taxon>Nematoda</taxon>
        <taxon>Chromadorea</taxon>
        <taxon>Rhabditida</taxon>
        <taxon>Tylenchina</taxon>
        <taxon>Panagrolaimomorpha</taxon>
        <taxon>Panagrolaimoidea</taxon>
        <taxon>Panagrolaimidae</taxon>
        <taxon>Panagrolaimus</taxon>
    </lineage>
</organism>
<name>A0A914QPW4_9BILA</name>
<reference evidence="4" key="1">
    <citation type="submission" date="2022-11" db="UniProtKB">
        <authorList>
            <consortium name="WormBaseParasite"/>
        </authorList>
    </citation>
    <scope>IDENTIFICATION</scope>
</reference>
<dbReference type="PROSITE" id="PS50097">
    <property type="entry name" value="BTB"/>
    <property type="match status" value="1"/>
</dbReference>
<evidence type="ECO:0000259" key="2">
    <source>
        <dbReference type="PROSITE" id="PS50097"/>
    </source>
</evidence>
<evidence type="ECO:0000256" key="1">
    <source>
        <dbReference type="SAM" id="SignalP"/>
    </source>
</evidence>
<evidence type="ECO:0000313" key="3">
    <source>
        <dbReference type="Proteomes" id="UP000887578"/>
    </source>
</evidence>
<dbReference type="Pfam" id="PF00651">
    <property type="entry name" value="BTB"/>
    <property type="match status" value="1"/>
</dbReference>
<feature type="signal peptide" evidence="1">
    <location>
        <begin position="1"/>
        <end position="21"/>
    </location>
</feature>